<dbReference type="OrthoDB" id="10261749at2759"/>
<gene>
    <name evidence="4" type="ORF">PHATRDRAFT_45200</name>
</gene>
<evidence type="ECO:0008006" key="6">
    <source>
        <dbReference type="Google" id="ProtNLM"/>
    </source>
</evidence>
<dbReference type="InParanoid" id="B7FWT6"/>
<dbReference type="GeneID" id="7200089"/>
<evidence type="ECO:0000313" key="4">
    <source>
        <dbReference type="EMBL" id="EEC49259.1"/>
    </source>
</evidence>
<dbReference type="InterPro" id="IPR013078">
    <property type="entry name" value="His_Pase_superF_clade-1"/>
</dbReference>
<dbReference type="InterPro" id="IPR052765">
    <property type="entry name" value="PGM-Related"/>
</dbReference>
<dbReference type="RefSeq" id="XP_002179436.1">
    <property type="nucleotide sequence ID" value="XM_002179400.1"/>
</dbReference>
<dbReference type="PANTHER" id="PTHR46192">
    <property type="entry name" value="BROAD-RANGE ACID PHOSPHATASE DET1"/>
    <property type="match status" value="1"/>
</dbReference>
<feature type="site" description="Transition state stabilizer" evidence="2">
    <location>
        <position position="475"/>
    </location>
</feature>
<dbReference type="PaxDb" id="2850-Phatr45200"/>
<evidence type="ECO:0000313" key="5">
    <source>
        <dbReference type="Proteomes" id="UP000000759"/>
    </source>
</evidence>
<dbReference type="Proteomes" id="UP000000759">
    <property type="component" value="Chromosome 6"/>
</dbReference>
<evidence type="ECO:0000256" key="3">
    <source>
        <dbReference type="SAM" id="MobiDB-lite"/>
    </source>
</evidence>
<evidence type="ECO:0000256" key="1">
    <source>
        <dbReference type="PIRSR" id="PIRSR613078-2"/>
    </source>
</evidence>
<feature type="region of interest" description="Disordered" evidence="3">
    <location>
        <begin position="126"/>
        <end position="149"/>
    </location>
</feature>
<dbReference type="STRING" id="556484.B7FWT6"/>
<dbReference type="AlphaFoldDB" id="B7FWT6"/>
<evidence type="ECO:0000256" key="2">
    <source>
        <dbReference type="PIRSR" id="PIRSR613078-3"/>
    </source>
</evidence>
<organism evidence="4 5">
    <name type="scientific">Phaeodactylum tricornutum (strain CCAP 1055/1)</name>
    <dbReference type="NCBI Taxonomy" id="556484"/>
    <lineage>
        <taxon>Eukaryota</taxon>
        <taxon>Sar</taxon>
        <taxon>Stramenopiles</taxon>
        <taxon>Ochrophyta</taxon>
        <taxon>Bacillariophyta</taxon>
        <taxon>Bacillariophyceae</taxon>
        <taxon>Bacillariophycidae</taxon>
        <taxon>Naviculales</taxon>
        <taxon>Phaeodactylaceae</taxon>
        <taxon>Phaeodactylum</taxon>
    </lineage>
</organism>
<accession>B7FWT6</accession>
<name>B7FWT6_PHATC</name>
<dbReference type="Gene3D" id="3.40.50.1240">
    <property type="entry name" value="Phosphoglycerate mutase-like"/>
    <property type="match status" value="1"/>
</dbReference>
<dbReference type="HOGENOM" id="CLU_474493_0_0_1"/>
<feature type="binding site" evidence="1">
    <location>
        <begin position="301"/>
        <end position="308"/>
    </location>
    <ligand>
        <name>substrate</name>
    </ligand>
</feature>
<feature type="region of interest" description="Disordered" evidence="3">
    <location>
        <begin position="527"/>
        <end position="547"/>
    </location>
</feature>
<dbReference type="Pfam" id="PF00300">
    <property type="entry name" value="His_Phos_1"/>
    <property type="match status" value="2"/>
</dbReference>
<dbReference type="SMART" id="SM00855">
    <property type="entry name" value="PGAM"/>
    <property type="match status" value="1"/>
</dbReference>
<protein>
    <recommendedName>
        <fullName evidence="6">Phosphoglycerate mutase</fullName>
    </recommendedName>
</protein>
<sequence>MESKSGRRGTIEGLVQDLISTALFASSFLIARRNVVSEKRDNDGAARELYDIFLNEEAIAEHARQLYSRRRRQERLSFHDDVQNLVLNQEDELHSELSPYNDAVTGDFYPKNSNWNHFEFYNEIHRDDGHSSGQRNPVPKTVDSLAGDYQPGFFDDDSDAASLTSQDHFVWTEARYSFRPRNVTNLATIPSEQQMAIDPDGEQFSRQGNPSLLPGIPPNRDVPCRAVSLDDRTIYSLPLPNSGCENPLSLRRSLSIPELTATKPTSKSYQNNLLNQVRTQNRNARASYNARIMPEKLVMVRHGQSMGNVNEALYSSTPDNAMPLTKLGWEQARKAGKLLKDEVLRSSTSVHFIVSPYVRTVETFHGIVAAWCDPSNFNHITDRDKRLNAWYGRLIEMGLTWNEDPRIREQDFGNFQDPERIKQAKKDRHFFGAFYYRFPHGESASDVFDRTSTFLDSLWRSFDMNKNRNYVIVTHGISIRVLLARYFRYTIEQFHLLSNPRNCEMVTLEHDGGGRLQMAGRYEMDCRSDDDTGDTHDSPGEEAMRDC</sequence>
<keyword evidence="5" id="KW-1185">Reference proteome</keyword>
<dbReference type="EMBL" id="CM000609">
    <property type="protein sequence ID" value="EEC49259.1"/>
    <property type="molecule type" value="Genomic_DNA"/>
</dbReference>
<dbReference type="eggNOG" id="ENOG502RRBY">
    <property type="taxonomic scope" value="Eukaryota"/>
</dbReference>
<reference evidence="4 5" key="1">
    <citation type="journal article" date="2008" name="Nature">
        <title>The Phaeodactylum genome reveals the evolutionary history of diatom genomes.</title>
        <authorList>
            <person name="Bowler C."/>
            <person name="Allen A.E."/>
            <person name="Badger J.H."/>
            <person name="Grimwood J."/>
            <person name="Jabbari K."/>
            <person name="Kuo A."/>
            <person name="Maheswari U."/>
            <person name="Martens C."/>
            <person name="Maumus F."/>
            <person name="Otillar R.P."/>
            <person name="Rayko E."/>
            <person name="Salamov A."/>
            <person name="Vandepoele K."/>
            <person name="Beszteri B."/>
            <person name="Gruber A."/>
            <person name="Heijde M."/>
            <person name="Katinka M."/>
            <person name="Mock T."/>
            <person name="Valentin K."/>
            <person name="Verret F."/>
            <person name="Berges J.A."/>
            <person name="Brownlee C."/>
            <person name="Cadoret J.P."/>
            <person name="Chiovitti A."/>
            <person name="Choi C.J."/>
            <person name="Coesel S."/>
            <person name="De Martino A."/>
            <person name="Detter J.C."/>
            <person name="Durkin C."/>
            <person name="Falciatore A."/>
            <person name="Fournet J."/>
            <person name="Haruta M."/>
            <person name="Huysman M.J."/>
            <person name="Jenkins B.D."/>
            <person name="Jiroutova K."/>
            <person name="Jorgensen R.E."/>
            <person name="Joubert Y."/>
            <person name="Kaplan A."/>
            <person name="Kroger N."/>
            <person name="Kroth P.G."/>
            <person name="La Roche J."/>
            <person name="Lindquist E."/>
            <person name="Lommer M."/>
            <person name="Martin-Jezequel V."/>
            <person name="Lopez P.J."/>
            <person name="Lucas S."/>
            <person name="Mangogna M."/>
            <person name="McGinnis K."/>
            <person name="Medlin L.K."/>
            <person name="Montsant A."/>
            <person name="Oudot-Le Secq M.P."/>
            <person name="Napoli C."/>
            <person name="Obornik M."/>
            <person name="Parker M.S."/>
            <person name="Petit J.L."/>
            <person name="Porcel B.M."/>
            <person name="Poulsen N."/>
            <person name="Robison M."/>
            <person name="Rychlewski L."/>
            <person name="Rynearson T.A."/>
            <person name="Schmutz J."/>
            <person name="Shapiro H."/>
            <person name="Siaut M."/>
            <person name="Stanley M."/>
            <person name="Sussman M.R."/>
            <person name="Taylor A.R."/>
            <person name="Vardi A."/>
            <person name="von Dassow P."/>
            <person name="Vyverman W."/>
            <person name="Willis A."/>
            <person name="Wyrwicz L.S."/>
            <person name="Rokhsar D.S."/>
            <person name="Weissenbach J."/>
            <person name="Armbrust E.V."/>
            <person name="Green B.R."/>
            <person name="Van de Peer Y."/>
            <person name="Grigoriev I.V."/>
        </authorList>
    </citation>
    <scope>NUCLEOTIDE SEQUENCE [LARGE SCALE GENOMIC DNA]</scope>
    <source>
        <strain evidence="4 5">CCAP 1055/1</strain>
    </source>
</reference>
<proteinExistence type="predicted"/>
<dbReference type="SUPFAM" id="SSF53254">
    <property type="entry name" value="Phosphoglycerate mutase-like"/>
    <property type="match status" value="1"/>
</dbReference>
<feature type="binding site" evidence="1">
    <location>
        <position position="359"/>
    </location>
    <ligand>
        <name>substrate</name>
    </ligand>
</feature>
<dbReference type="KEGG" id="pti:PHATRDRAFT_45200"/>
<dbReference type="CDD" id="cd07067">
    <property type="entry name" value="HP_PGM_like"/>
    <property type="match status" value="1"/>
</dbReference>
<reference evidence="5" key="2">
    <citation type="submission" date="2008-08" db="EMBL/GenBank/DDBJ databases">
        <authorList>
            <consortium name="Diatom Consortium"/>
            <person name="Grigoriev I."/>
            <person name="Grimwood J."/>
            <person name="Kuo A."/>
            <person name="Otillar R.P."/>
            <person name="Salamov A."/>
            <person name="Detter J.C."/>
            <person name="Lindquist E."/>
            <person name="Shapiro H."/>
            <person name="Lucas S."/>
            <person name="Glavina del Rio T."/>
            <person name="Pitluck S."/>
            <person name="Rokhsar D."/>
            <person name="Bowler C."/>
        </authorList>
    </citation>
    <scope>GENOME REANNOTATION</scope>
    <source>
        <strain evidence="5">CCAP 1055/1</strain>
    </source>
</reference>
<dbReference type="InterPro" id="IPR029033">
    <property type="entry name" value="His_PPase_superfam"/>
</dbReference>